<dbReference type="OrthoDB" id="2111604at2"/>
<dbReference type="InterPro" id="IPR012505">
    <property type="entry name" value="YbbR"/>
</dbReference>
<evidence type="ECO:0000313" key="3">
    <source>
        <dbReference type="Proteomes" id="UP000005710"/>
    </source>
</evidence>
<name>K6Q0Z8_9FIRM</name>
<evidence type="ECO:0000313" key="2">
    <source>
        <dbReference type="EMBL" id="EKP94594.1"/>
    </source>
</evidence>
<dbReference type="PANTHER" id="PTHR37804">
    <property type="entry name" value="CDAA REGULATORY PROTEIN CDAR"/>
    <property type="match status" value="1"/>
</dbReference>
<accession>K6Q0Z8</accession>
<organism evidence="2 3">
    <name type="scientific">Thermaerobacter subterraneus DSM 13965</name>
    <dbReference type="NCBI Taxonomy" id="867903"/>
    <lineage>
        <taxon>Bacteria</taxon>
        <taxon>Bacillati</taxon>
        <taxon>Bacillota</taxon>
        <taxon>Clostridia</taxon>
        <taxon>Eubacteriales</taxon>
        <taxon>Clostridiales Family XVII. Incertae Sedis</taxon>
        <taxon>Thermaerobacter</taxon>
    </lineage>
</organism>
<protein>
    <recommendedName>
        <fullName evidence="4">YbbR-like protein</fullName>
    </recommendedName>
</protein>
<evidence type="ECO:0008006" key="4">
    <source>
        <dbReference type="Google" id="ProtNLM"/>
    </source>
</evidence>
<dbReference type="EMBL" id="AENY02000003">
    <property type="protein sequence ID" value="EKP94594.1"/>
    <property type="molecule type" value="Genomic_DNA"/>
</dbReference>
<proteinExistence type="predicted"/>
<dbReference type="HOGENOM" id="CLU_039811_1_1_9"/>
<gene>
    <name evidence="2" type="ORF">ThesuDRAFT_02332</name>
</gene>
<dbReference type="PANTHER" id="PTHR37804:SF1">
    <property type="entry name" value="CDAA REGULATORY PROTEIN CDAR"/>
    <property type="match status" value="1"/>
</dbReference>
<sequence>MERLFENETRLKVLSVILAIILWFGVMSSQNPDHARTVYDVEVVPEGLDPGLAVLSLEPHAVDVTLSGPPEFLEDLGARDARVTVDLSGVGPGETTRPVTVIPARGRLRVVRVSPQYVTVRLEQRMEKTVPVELQLNGEPAPDYIIENPAVSVEQVTVSGARSLVERVARVVASVPVSGIQSTIAHSVTLVPVDASGRPVEAVYPQALVLEPQTVQVTVPVVFMPQKVVPVQARLEGTPAEGHEIGNITIEPAEVTVRAREERLLQQLEFLQTEPVNIGGLDRTVTREVGLALPEGVVLSGSPRTVRVTVEIRPAEPAAGAGGAGNAPGTGTGGGADSGTEGGGTASDGEAAGGR</sequence>
<reference evidence="2" key="1">
    <citation type="submission" date="2010-10" db="EMBL/GenBank/DDBJ databases">
        <authorList>
            <consortium name="US DOE Joint Genome Institute (JGI-PGF)"/>
            <person name="Lucas S."/>
            <person name="Copeland A."/>
            <person name="Lapidus A."/>
            <person name="Bruce D."/>
            <person name="Goodwin L."/>
            <person name="Pitluck S."/>
            <person name="Kyrpides N."/>
            <person name="Mavromatis K."/>
            <person name="Detter J.C."/>
            <person name="Han C."/>
            <person name="Land M."/>
            <person name="Hauser L."/>
            <person name="Markowitz V."/>
            <person name="Cheng J.-F."/>
            <person name="Hugenholtz P."/>
            <person name="Woyke T."/>
            <person name="Wu D."/>
            <person name="Pukall R."/>
            <person name="Wahrenburg C."/>
            <person name="Brambilla E."/>
            <person name="Klenk H.-P."/>
            <person name="Eisen J.A."/>
        </authorList>
    </citation>
    <scope>NUCLEOTIDE SEQUENCE [LARGE SCALE GENOMIC DNA]</scope>
    <source>
        <strain evidence="2">DSM 13965</strain>
    </source>
</reference>
<dbReference type="Proteomes" id="UP000005710">
    <property type="component" value="Unassembled WGS sequence"/>
</dbReference>
<dbReference type="Gene3D" id="2.170.120.30">
    <property type="match status" value="1"/>
</dbReference>
<dbReference type="InterPro" id="IPR053154">
    <property type="entry name" value="c-di-AMP_regulator"/>
</dbReference>
<dbReference type="STRING" id="867903.ThesuDRAFT_02332"/>
<dbReference type="RefSeq" id="WP_006904615.1">
    <property type="nucleotide sequence ID" value="NZ_JH976535.1"/>
</dbReference>
<feature type="region of interest" description="Disordered" evidence="1">
    <location>
        <begin position="317"/>
        <end position="355"/>
    </location>
</feature>
<dbReference type="Pfam" id="PF07949">
    <property type="entry name" value="YbbR"/>
    <property type="match status" value="3"/>
</dbReference>
<feature type="compositionally biased region" description="Gly residues" evidence="1">
    <location>
        <begin position="320"/>
        <end position="355"/>
    </location>
</feature>
<dbReference type="AlphaFoldDB" id="K6Q0Z8"/>
<reference evidence="2" key="2">
    <citation type="submission" date="2012-10" db="EMBL/GenBank/DDBJ databases">
        <title>Improved high-quality draft of Thermaerobacter subterraneus C21, DSM 13965.</title>
        <authorList>
            <consortium name="DOE Joint Genome Institute"/>
            <person name="Eisen J."/>
            <person name="Huntemann M."/>
            <person name="Wei C.-L."/>
            <person name="Han J."/>
            <person name="Detter J.C."/>
            <person name="Han C."/>
            <person name="Tapia R."/>
            <person name="Chen A."/>
            <person name="Kyrpides N."/>
            <person name="Mavromatis K."/>
            <person name="Markowitz V."/>
            <person name="Szeto E."/>
            <person name="Ivanova N."/>
            <person name="Mikhailova N."/>
            <person name="Ovchinnikova G."/>
            <person name="Pagani I."/>
            <person name="Pati A."/>
            <person name="Goodwin L."/>
            <person name="Nordberg H.P."/>
            <person name="Cantor M.N."/>
            <person name="Hua S.X."/>
            <person name="Woyke T."/>
            <person name="Eisen J."/>
            <person name="Klenk H.-P."/>
        </authorList>
    </citation>
    <scope>NUCLEOTIDE SEQUENCE [LARGE SCALE GENOMIC DNA]</scope>
    <source>
        <strain evidence="2">DSM 13965</strain>
    </source>
</reference>
<dbReference type="eggNOG" id="COG4856">
    <property type="taxonomic scope" value="Bacteria"/>
</dbReference>
<dbReference type="Gene3D" id="2.170.120.40">
    <property type="entry name" value="YbbR-like domain"/>
    <property type="match status" value="2"/>
</dbReference>
<comment type="caution">
    <text evidence="2">The sequence shown here is derived from an EMBL/GenBank/DDBJ whole genome shotgun (WGS) entry which is preliminary data.</text>
</comment>
<evidence type="ECO:0000256" key="1">
    <source>
        <dbReference type="SAM" id="MobiDB-lite"/>
    </source>
</evidence>
<keyword evidence="3" id="KW-1185">Reference proteome</keyword>